<dbReference type="AlphaFoldDB" id="A7RP31"/>
<evidence type="ECO:0000313" key="3">
    <source>
        <dbReference type="Proteomes" id="UP000001593"/>
    </source>
</evidence>
<organism evidence="2 3">
    <name type="scientific">Nematostella vectensis</name>
    <name type="common">Starlet sea anemone</name>
    <dbReference type="NCBI Taxonomy" id="45351"/>
    <lineage>
        <taxon>Eukaryota</taxon>
        <taxon>Metazoa</taxon>
        <taxon>Cnidaria</taxon>
        <taxon>Anthozoa</taxon>
        <taxon>Hexacorallia</taxon>
        <taxon>Actiniaria</taxon>
        <taxon>Edwardsiidae</taxon>
        <taxon>Nematostella</taxon>
    </lineage>
</organism>
<proteinExistence type="predicted"/>
<dbReference type="HOGENOM" id="CLU_149549_0_0_1"/>
<gene>
    <name evidence="2" type="ORF">NEMVEDRAFT_v1g88578</name>
</gene>
<feature type="non-terminal residue" evidence="2">
    <location>
        <position position="1"/>
    </location>
</feature>
<dbReference type="PhylomeDB" id="A7RP31"/>
<dbReference type="OMA" id="SRRMMNQ"/>
<evidence type="ECO:0000313" key="2">
    <source>
        <dbReference type="EMBL" id="EDO46785.1"/>
    </source>
</evidence>
<dbReference type="InParanoid" id="A7RP31"/>
<dbReference type="eggNOG" id="ENOG502S9UG">
    <property type="taxonomic scope" value="Eukaryota"/>
</dbReference>
<evidence type="ECO:0000256" key="1">
    <source>
        <dbReference type="SAM" id="MobiDB-lite"/>
    </source>
</evidence>
<name>A7RP31_NEMVE</name>
<keyword evidence="3" id="KW-1185">Reference proteome</keyword>
<dbReference type="Proteomes" id="UP000001593">
    <property type="component" value="Unassembled WGS sequence"/>
</dbReference>
<sequence>SYPHDVRSREGLTSIYNEPVVKATEYERPLNGWKRKYGPLKHSGVVVQTKDGKTHLVHKGNDYGRSSNTVVVDTKHMSSKWERTGKRRPGETVGDFVKRGGKDYNAMNDNCHDATKNNMDPKGKTP</sequence>
<dbReference type="EMBL" id="DS469524">
    <property type="protein sequence ID" value="EDO46785.1"/>
    <property type="molecule type" value="Genomic_DNA"/>
</dbReference>
<protein>
    <submittedName>
        <fullName evidence="2">Uncharacterized protein</fullName>
    </submittedName>
</protein>
<feature type="compositionally biased region" description="Basic and acidic residues" evidence="1">
    <location>
        <begin position="74"/>
        <end position="102"/>
    </location>
</feature>
<accession>A7RP31</accession>
<feature type="compositionally biased region" description="Basic and acidic residues" evidence="1">
    <location>
        <begin position="110"/>
        <end position="126"/>
    </location>
</feature>
<feature type="region of interest" description="Disordered" evidence="1">
    <location>
        <begin position="74"/>
        <end position="126"/>
    </location>
</feature>
<reference evidence="2 3" key="1">
    <citation type="journal article" date="2007" name="Science">
        <title>Sea anemone genome reveals ancestral eumetazoan gene repertoire and genomic organization.</title>
        <authorList>
            <person name="Putnam N.H."/>
            <person name="Srivastava M."/>
            <person name="Hellsten U."/>
            <person name="Dirks B."/>
            <person name="Chapman J."/>
            <person name="Salamov A."/>
            <person name="Terry A."/>
            <person name="Shapiro H."/>
            <person name="Lindquist E."/>
            <person name="Kapitonov V.V."/>
            <person name="Jurka J."/>
            <person name="Genikhovich G."/>
            <person name="Grigoriev I.V."/>
            <person name="Lucas S.M."/>
            <person name="Steele R.E."/>
            <person name="Finnerty J.R."/>
            <person name="Technau U."/>
            <person name="Martindale M.Q."/>
            <person name="Rokhsar D.S."/>
        </authorList>
    </citation>
    <scope>NUCLEOTIDE SEQUENCE [LARGE SCALE GENOMIC DNA]</scope>
    <source>
        <strain evidence="3">CH2 X CH6</strain>
    </source>
</reference>